<proteinExistence type="predicted"/>
<evidence type="ECO:0000256" key="1">
    <source>
        <dbReference type="SAM" id="MobiDB-lite"/>
    </source>
</evidence>
<dbReference type="RefSeq" id="WP_270123734.1">
    <property type="nucleotide sequence ID" value="NZ_BAAAOM010000004.1"/>
</dbReference>
<name>A0A9X3PM08_9ACTN</name>
<evidence type="ECO:0000313" key="4">
    <source>
        <dbReference type="EMBL" id="MDR7338499.1"/>
    </source>
</evidence>
<evidence type="ECO:0000259" key="2">
    <source>
        <dbReference type="Pfam" id="PF07883"/>
    </source>
</evidence>
<feature type="region of interest" description="Disordered" evidence="1">
    <location>
        <begin position="137"/>
        <end position="157"/>
    </location>
</feature>
<gene>
    <name evidence="4" type="ORF">J2S69_002218</name>
    <name evidence="3" type="ORF">O2L01_19735</name>
</gene>
<reference evidence="4 6" key="2">
    <citation type="submission" date="2023-07" db="EMBL/GenBank/DDBJ databases">
        <title>Sequencing the genomes of 1000 actinobacteria strains.</title>
        <authorList>
            <person name="Klenk H.-P."/>
        </authorList>
    </citation>
    <scope>NUCLEOTIDE SEQUENCE [LARGE SCALE GENOMIC DNA]</scope>
    <source>
        <strain evidence="4 6">DSM 44724</strain>
    </source>
</reference>
<protein>
    <submittedName>
        <fullName evidence="3">Cupin domain-containing protein</fullName>
    </submittedName>
    <submittedName>
        <fullName evidence="4">RmlC-like cupin family protein</fullName>
    </submittedName>
</protein>
<dbReference type="SUPFAM" id="SSF51182">
    <property type="entry name" value="RmlC-like cupins"/>
    <property type="match status" value="1"/>
</dbReference>
<sequence length="157" mass="16710">MPTEDTPGGVGNAAVQRGRRYGVAVNVVIMKSENGAYTGAQGGRFSAGVSRESAGSQRLCLHRVFIAAHTETVPHMHDGHESAIYVLAGRHQIRYGDELQHLADLDPGDMVYIPPGMLHQPVVGAEDVTALVARTDPAEQESLRLHTPGRQPAPTGA</sequence>
<organism evidence="3 5">
    <name type="scientific">Glycomyces lechevalierae</name>
    <dbReference type="NCBI Taxonomy" id="256034"/>
    <lineage>
        <taxon>Bacteria</taxon>
        <taxon>Bacillati</taxon>
        <taxon>Actinomycetota</taxon>
        <taxon>Actinomycetes</taxon>
        <taxon>Glycomycetales</taxon>
        <taxon>Glycomycetaceae</taxon>
        <taxon>Glycomyces</taxon>
    </lineage>
</organism>
<dbReference type="Pfam" id="PF07883">
    <property type="entry name" value="Cupin_2"/>
    <property type="match status" value="1"/>
</dbReference>
<dbReference type="PANTHER" id="PTHR40112">
    <property type="entry name" value="H2HPP ISOMERASE"/>
    <property type="match status" value="1"/>
</dbReference>
<dbReference type="InterPro" id="IPR013096">
    <property type="entry name" value="Cupin_2"/>
</dbReference>
<dbReference type="InterPro" id="IPR011051">
    <property type="entry name" value="RmlC_Cupin_sf"/>
</dbReference>
<keyword evidence="6" id="KW-1185">Reference proteome</keyword>
<reference evidence="3" key="1">
    <citation type="submission" date="2022-12" db="EMBL/GenBank/DDBJ databases">
        <title>Gycomyces niveus sp.nov., a novel actinomycete isolated from soil in Shouguang.</title>
        <authorList>
            <person name="Yang X."/>
        </authorList>
    </citation>
    <scope>NUCLEOTIDE SEQUENCE</scope>
    <source>
        <strain evidence="3">DSM 44724</strain>
    </source>
</reference>
<dbReference type="Proteomes" id="UP001145799">
    <property type="component" value="Unassembled WGS sequence"/>
</dbReference>
<feature type="domain" description="Cupin type-2" evidence="2">
    <location>
        <begin position="66"/>
        <end position="128"/>
    </location>
</feature>
<dbReference type="InterPro" id="IPR052535">
    <property type="entry name" value="Bacilysin_H2HPP_isomerase"/>
</dbReference>
<evidence type="ECO:0000313" key="5">
    <source>
        <dbReference type="Proteomes" id="UP001145799"/>
    </source>
</evidence>
<dbReference type="Gene3D" id="2.60.120.10">
    <property type="entry name" value="Jelly Rolls"/>
    <property type="match status" value="1"/>
</dbReference>
<dbReference type="InterPro" id="IPR014710">
    <property type="entry name" value="RmlC-like_jellyroll"/>
</dbReference>
<dbReference type="CDD" id="cd02210">
    <property type="entry name" value="cupin_BLR2406-like"/>
    <property type="match status" value="1"/>
</dbReference>
<dbReference type="PANTHER" id="PTHR40112:SF1">
    <property type="entry name" value="H2HPP ISOMERASE"/>
    <property type="match status" value="1"/>
</dbReference>
<dbReference type="EMBL" id="JAPZVQ010000014">
    <property type="protein sequence ID" value="MDA1387237.1"/>
    <property type="molecule type" value="Genomic_DNA"/>
</dbReference>
<evidence type="ECO:0000313" key="6">
    <source>
        <dbReference type="Proteomes" id="UP001183604"/>
    </source>
</evidence>
<dbReference type="EMBL" id="JAVDYD010000001">
    <property type="protein sequence ID" value="MDR7338499.1"/>
    <property type="molecule type" value="Genomic_DNA"/>
</dbReference>
<dbReference type="Proteomes" id="UP001183604">
    <property type="component" value="Unassembled WGS sequence"/>
</dbReference>
<comment type="caution">
    <text evidence="3">The sequence shown here is derived from an EMBL/GenBank/DDBJ whole genome shotgun (WGS) entry which is preliminary data.</text>
</comment>
<evidence type="ECO:0000313" key="3">
    <source>
        <dbReference type="EMBL" id="MDA1387237.1"/>
    </source>
</evidence>
<accession>A0A9X3PM08</accession>
<dbReference type="AlphaFoldDB" id="A0A9X3PM08"/>